<sequence length="108" mass="12928">MGGYVKIKIMQEQPDKLEKGRPVKQPDKLFREPWAEPLSLKGAERYNAINAELENTLLFKVRYCKMMEKMWNFKGFKVLFKDQEYKIYDVDFAKNTKKWVEIRCKAVT</sequence>
<dbReference type="InterPro" id="IPR038666">
    <property type="entry name" value="SSP1_head-tail_sf"/>
</dbReference>
<dbReference type="EMBL" id="FRBP01000001">
    <property type="protein sequence ID" value="SHK93639.1"/>
    <property type="molecule type" value="Genomic_DNA"/>
</dbReference>
<organism evidence="1 2">
    <name type="scientific">Eubacterium callanderi</name>
    <dbReference type="NCBI Taxonomy" id="53442"/>
    <lineage>
        <taxon>Bacteria</taxon>
        <taxon>Bacillati</taxon>
        <taxon>Bacillota</taxon>
        <taxon>Clostridia</taxon>
        <taxon>Eubacteriales</taxon>
        <taxon>Eubacteriaceae</taxon>
        <taxon>Eubacterium</taxon>
    </lineage>
</organism>
<accession>A0AB74EVR8</accession>
<dbReference type="Gene3D" id="2.40.10.270">
    <property type="entry name" value="Bacteriophage SPP1 head-tail adaptor protein"/>
    <property type="match status" value="1"/>
</dbReference>
<protein>
    <submittedName>
        <fullName evidence="1">Phage head-tail adaptor, putative, SPP1 family</fullName>
    </submittedName>
</protein>
<proteinExistence type="predicted"/>
<evidence type="ECO:0000313" key="1">
    <source>
        <dbReference type="EMBL" id="SHK93639.1"/>
    </source>
</evidence>
<reference evidence="1 2" key="1">
    <citation type="submission" date="2016-11" db="EMBL/GenBank/DDBJ databases">
        <authorList>
            <person name="Varghese N."/>
            <person name="Submissions S."/>
        </authorList>
    </citation>
    <scope>NUCLEOTIDE SEQUENCE [LARGE SCALE GENOMIC DNA]</scope>
    <source>
        <strain evidence="1 2">FD</strain>
    </source>
</reference>
<name>A0AB74EVR8_9FIRM</name>
<dbReference type="RefSeq" id="WP_073382006.1">
    <property type="nucleotide sequence ID" value="NZ_FRBP01000001.1"/>
</dbReference>
<dbReference type="NCBIfam" id="TIGR01563">
    <property type="entry name" value="gp16_SPP1"/>
    <property type="match status" value="1"/>
</dbReference>
<dbReference type="InterPro" id="IPR008767">
    <property type="entry name" value="Phage_SPP1_head-tail_adaptor"/>
</dbReference>
<dbReference type="AlphaFoldDB" id="A0AB74EVR8"/>
<gene>
    <name evidence="1" type="ORF">SAMN04515649_101311</name>
</gene>
<dbReference type="Proteomes" id="UP000184012">
    <property type="component" value="Unassembled WGS sequence"/>
</dbReference>
<dbReference type="Pfam" id="PF05521">
    <property type="entry name" value="Phage_HCP"/>
    <property type="match status" value="1"/>
</dbReference>
<evidence type="ECO:0000313" key="2">
    <source>
        <dbReference type="Proteomes" id="UP000184012"/>
    </source>
</evidence>
<comment type="caution">
    <text evidence="1">The sequence shown here is derived from an EMBL/GenBank/DDBJ whole genome shotgun (WGS) entry which is preliminary data.</text>
</comment>